<dbReference type="InterPro" id="IPR001828">
    <property type="entry name" value="ANF_lig-bd_rcpt"/>
</dbReference>
<reference evidence="6" key="2">
    <citation type="journal article" date="2024" name="Plant">
        <title>Genomic evolution and insights into agronomic trait innovations of Sesamum species.</title>
        <authorList>
            <person name="Miao H."/>
            <person name="Wang L."/>
            <person name="Qu L."/>
            <person name="Liu H."/>
            <person name="Sun Y."/>
            <person name="Le M."/>
            <person name="Wang Q."/>
            <person name="Wei S."/>
            <person name="Zheng Y."/>
            <person name="Lin W."/>
            <person name="Duan Y."/>
            <person name="Cao H."/>
            <person name="Xiong S."/>
            <person name="Wang X."/>
            <person name="Wei L."/>
            <person name="Li C."/>
            <person name="Ma Q."/>
            <person name="Ju M."/>
            <person name="Zhao R."/>
            <person name="Li G."/>
            <person name="Mu C."/>
            <person name="Tian Q."/>
            <person name="Mei H."/>
            <person name="Zhang T."/>
            <person name="Gao T."/>
            <person name="Zhang H."/>
        </authorList>
    </citation>
    <scope>NUCLEOTIDE SEQUENCE</scope>
    <source>
        <strain evidence="6">G02</strain>
    </source>
</reference>
<keyword evidence="2" id="KW-0812">Transmembrane</keyword>
<dbReference type="Gene3D" id="3.40.190.10">
    <property type="entry name" value="Periplasmic binding protein-like II"/>
    <property type="match status" value="1"/>
</dbReference>
<keyword evidence="6" id="KW-0675">Receptor</keyword>
<evidence type="ECO:0000256" key="1">
    <source>
        <dbReference type="ARBA" id="ARBA00004370"/>
    </source>
</evidence>
<comment type="subcellular location">
    <subcellularLocation>
        <location evidence="1">Membrane</location>
    </subcellularLocation>
</comment>
<dbReference type="FunFam" id="3.40.50.2300:FF:000188">
    <property type="entry name" value="Glutamate receptor"/>
    <property type="match status" value="1"/>
</dbReference>
<reference evidence="6" key="1">
    <citation type="submission" date="2020-06" db="EMBL/GenBank/DDBJ databases">
        <authorList>
            <person name="Li T."/>
            <person name="Hu X."/>
            <person name="Zhang T."/>
            <person name="Song X."/>
            <person name="Zhang H."/>
            <person name="Dai N."/>
            <person name="Sheng W."/>
            <person name="Hou X."/>
            <person name="Wei L."/>
        </authorList>
    </citation>
    <scope>NUCLEOTIDE SEQUENCE</scope>
    <source>
        <strain evidence="6">G02</strain>
        <tissue evidence="6">Leaf</tissue>
    </source>
</reference>
<evidence type="ECO:0000256" key="3">
    <source>
        <dbReference type="ARBA" id="ARBA00022989"/>
    </source>
</evidence>
<dbReference type="PANTHER" id="PTHR34836:SF7">
    <property type="entry name" value="RECEPTOR LIGAND BINDING REGION DOMAIN-CONTAINING PROTEIN"/>
    <property type="match status" value="1"/>
</dbReference>
<protein>
    <submittedName>
        <fullName evidence="6">Glutamate receptor 2.2</fullName>
    </submittedName>
</protein>
<dbReference type="InterPro" id="IPR015683">
    <property type="entry name" value="Ionotropic_Glu_rcpt"/>
</dbReference>
<proteinExistence type="predicted"/>
<evidence type="ECO:0000256" key="2">
    <source>
        <dbReference type="ARBA" id="ARBA00022692"/>
    </source>
</evidence>
<evidence type="ECO:0000313" key="6">
    <source>
        <dbReference type="EMBL" id="KAL0404498.1"/>
    </source>
</evidence>
<feature type="domain" description="Receptor ligand binding region" evidence="5">
    <location>
        <begin position="49"/>
        <end position="316"/>
    </location>
</feature>
<evidence type="ECO:0000259" key="5">
    <source>
        <dbReference type="Pfam" id="PF01094"/>
    </source>
</evidence>
<comment type="caution">
    <text evidence="6">The sequence shown here is derived from an EMBL/GenBank/DDBJ whole genome shotgun (WGS) entry which is preliminary data.</text>
</comment>
<dbReference type="AlphaFoldDB" id="A0AAW2TIY9"/>
<organism evidence="6">
    <name type="scientific">Sesamum radiatum</name>
    <name type="common">Black benniseed</name>
    <dbReference type="NCBI Taxonomy" id="300843"/>
    <lineage>
        <taxon>Eukaryota</taxon>
        <taxon>Viridiplantae</taxon>
        <taxon>Streptophyta</taxon>
        <taxon>Embryophyta</taxon>
        <taxon>Tracheophyta</taxon>
        <taxon>Spermatophyta</taxon>
        <taxon>Magnoliopsida</taxon>
        <taxon>eudicotyledons</taxon>
        <taxon>Gunneridae</taxon>
        <taxon>Pentapetalae</taxon>
        <taxon>asterids</taxon>
        <taxon>lamiids</taxon>
        <taxon>Lamiales</taxon>
        <taxon>Pedaliaceae</taxon>
        <taxon>Sesamum</taxon>
    </lineage>
</organism>
<dbReference type="SUPFAM" id="SSF53822">
    <property type="entry name" value="Periplasmic binding protein-like I"/>
    <property type="match status" value="1"/>
</dbReference>
<dbReference type="EMBL" id="JACGWJ010000008">
    <property type="protein sequence ID" value="KAL0404498.1"/>
    <property type="molecule type" value="Genomic_DNA"/>
</dbReference>
<evidence type="ECO:0000256" key="4">
    <source>
        <dbReference type="ARBA" id="ARBA00023136"/>
    </source>
</evidence>
<dbReference type="PANTHER" id="PTHR34836">
    <property type="entry name" value="OS06G0188250 PROTEIN"/>
    <property type="match status" value="1"/>
</dbReference>
<accession>A0AAW2TIY9</accession>
<dbReference type="InterPro" id="IPR028082">
    <property type="entry name" value="Peripla_BP_I"/>
</dbReference>
<name>A0AAW2TIY9_SESRA</name>
<dbReference type="Gene3D" id="3.40.50.2300">
    <property type="match status" value="2"/>
</dbReference>
<dbReference type="Pfam" id="PF01094">
    <property type="entry name" value="ANF_receptor"/>
    <property type="match status" value="1"/>
</dbReference>
<keyword evidence="3" id="KW-1133">Transmembrane helix</keyword>
<sequence>MYSFGVVGERRSAWNYRATWLFNRRNILHGTWTKSSCANHLIHRKKFYSFLFRKPLLIKIRQNDAIQARALAIMCQGFEWSEVVVLYEDTEFGNQFLSHINKAFEEVEIGLAYMVAFPSSTKDDYLLKELNKLSTKQTRVFIVHMNSSLDFRLFTFAKSAGVMSEGFAWIITDRISNFMNSIDSVTRDAMQGVLGIRPHVPSTKSLKSFQQRWKRSMILENTTSLIPELNVHGLWEYDAMTALAIAIENTKSINPSLFGVNKPRNGTEKGKMRISKFGPKLLSELLSMKFRGLSGDFQLVNGELKPSAFEIFNVIGTGEKIIGYWTLYRGIKRELSESTPIEQLKSIMWPGDSVIRPKGWAIPTIGKFRVGIPSTRGYREFVNVSIDPITKHTNATGFSIDIFLATLDVIPFPVNYEFHHYNDTQNIDWIYDDMLHEIPQVVLNFFNSSILLTRKMNTYRYDINSTFLSSELEI</sequence>
<dbReference type="GO" id="GO:0016020">
    <property type="term" value="C:membrane"/>
    <property type="evidence" value="ECO:0007669"/>
    <property type="project" value="UniProtKB-SubCell"/>
</dbReference>
<gene>
    <name evidence="6" type="ORF">Sradi_2090600</name>
</gene>
<keyword evidence="4" id="KW-0472">Membrane</keyword>